<dbReference type="InterPro" id="IPR038332">
    <property type="entry name" value="PPE_sf"/>
</dbReference>
<evidence type="ECO:0000313" key="2">
    <source>
        <dbReference type="EMBL" id="MBA2944908.1"/>
    </source>
</evidence>
<gene>
    <name evidence="2" type="ORF">H1D24_03465</name>
</gene>
<dbReference type="InterPro" id="IPR036689">
    <property type="entry name" value="ESAT-6-like_sf"/>
</dbReference>
<comment type="caution">
    <text evidence="2">The sequence shown here is derived from an EMBL/GenBank/DDBJ whole genome shotgun (WGS) entry which is preliminary data.</text>
</comment>
<protein>
    <submittedName>
        <fullName evidence="2">Uncharacterized protein</fullName>
    </submittedName>
</protein>
<dbReference type="EMBL" id="JACEHE010000001">
    <property type="protein sequence ID" value="MBA2944908.1"/>
    <property type="molecule type" value="Genomic_DNA"/>
</dbReference>
<dbReference type="AlphaFoldDB" id="A0A7W0DHR4"/>
<feature type="region of interest" description="Disordered" evidence="1">
    <location>
        <begin position="110"/>
        <end position="134"/>
    </location>
</feature>
<evidence type="ECO:0000256" key="1">
    <source>
        <dbReference type="SAM" id="MobiDB-lite"/>
    </source>
</evidence>
<evidence type="ECO:0000313" key="3">
    <source>
        <dbReference type="Proteomes" id="UP000545761"/>
    </source>
</evidence>
<proteinExistence type="predicted"/>
<reference evidence="2 3" key="1">
    <citation type="submission" date="2020-07" db="EMBL/GenBank/DDBJ databases">
        <title>Streptomyces isolated from Indian soil.</title>
        <authorList>
            <person name="Mandal S."/>
            <person name="Maiti P.K."/>
        </authorList>
    </citation>
    <scope>NUCLEOTIDE SEQUENCE [LARGE SCALE GENOMIC DNA]</scope>
    <source>
        <strain evidence="2 3">PSKA28</strain>
    </source>
</reference>
<dbReference type="Gene3D" id="1.20.1260.20">
    <property type="entry name" value="PPE superfamily"/>
    <property type="match status" value="1"/>
</dbReference>
<sequence length="749" mass="79859">MVSIPYLDKADLGPLADAAASWKALPGKYEALQREFEQRVINHLKGHWEGDAAEAAFATMAKARTEYENAATEAGRIGKLLQDAHSEFGTCQKQLRALLDEARNDKFHVSENGRVEDVDPRQDSPTASGTPGFATERKEKLDSLVSRLERILELATAADEAASAALERDANGDSQSFNTSVYTSLDAVEADQASDLMRKKGRLTDAEITKLNLLLSANKGDPEFSRDFAVKTGAENVLSKYNELMTPPAGTTLSKEQLAQLKELKANLGTTIGTATTSDDHLKGGKSDREITKFQNELLAAGQREFNANPTETPYGLNGYQLTSSLMSEGKWDKEFLQDYGGALITAEKNGANAGQNPDAYWGGGRTLGSTNIGALDPMTGFMDALGHNPAASTEFFTSESTVNGEKVDHLDYLMKDRHWPEGGAYTGDSKNPSGYNNLGHALESATTGHAYDTSPSADTPAHNAKQAGLMEEIVKAVSLDEELARDGMQDSLGRMAGEYMPDIHQSLTMDQSDNGDGQGNKDRIYPIAGTAALFGEQDVSRFLMTVGQDPDGYAAINLGESAYTSNLIDYHLQNPDAFKGSTDTALREIARTSGEVQGSIAIGRRESEIGDAVEADKAYNDAMGRAGSYASGIVGTGIGVGTSFIATPAVGAGVGGLATTVTGDLINQIVKGSERDTMGNAVYSSGADWEDAKYSTAAVLQDAYRNSAEAQGLGGVADYQNILANEVELGFHSAESNLDGYGQDKRAR</sequence>
<accession>A0A7W0DHR4</accession>
<organism evidence="2 3">
    <name type="scientific">Streptomyces himalayensis subsp. himalayensis</name>
    <dbReference type="NCBI Taxonomy" id="2756131"/>
    <lineage>
        <taxon>Bacteria</taxon>
        <taxon>Bacillati</taxon>
        <taxon>Actinomycetota</taxon>
        <taxon>Actinomycetes</taxon>
        <taxon>Kitasatosporales</taxon>
        <taxon>Streptomycetaceae</taxon>
        <taxon>Streptomyces</taxon>
        <taxon>Streptomyces himalayensis</taxon>
    </lineage>
</organism>
<dbReference type="SUPFAM" id="SSF140453">
    <property type="entry name" value="EsxAB dimer-like"/>
    <property type="match status" value="1"/>
</dbReference>
<dbReference type="Proteomes" id="UP000545761">
    <property type="component" value="Unassembled WGS sequence"/>
</dbReference>
<name>A0A7W0DHR4_9ACTN</name>
<feature type="compositionally biased region" description="Basic and acidic residues" evidence="1">
    <location>
        <begin position="110"/>
        <end position="122"/>
    </location>
</feature>
<dbReference type="RefSeq" id="WP_181655807.1">
    <property type="nucleotide sequence ID" value="NZ_JACEHE010000001.1"/>
</dbReference>